<feature type="domain" description="Glutamyl-tRNA reductase N-terminal" evidence="17">
    <location>
        <begin position="8"/>
        <end position="158"/>
    </location>
</feature>
<dbReference type="Gene3D" id="3.40.50.720">
    <property type="entry name" value="NAD(P)-binding Rossmann-like Domain"/>
    <property type="match status" value="1"/>
</dbReference>
<comment type="caution">
    <text evidence="18">The sequence shown here is derived from an EMBL/GenBank/DDBJ whole genome shotgun (WGS) entry which is preliminary data.</text>
</comment>
<protein>
    <recommendedName>
        <fullName evidence="8 9">Glutamyl-tRNA reductase</fullName>
        <shortName evidence="9">GluTR</shortName>
        <ecNumber evidence="3 9">1.2.1.70</ecNumber>
    </recommendedName>
</protein>
<dbReference type="InterPro" id="IPR036453">
    <property type="entry name" value="GluRdtase_dimer_dom_sf"/>
</dbReference>
<dbReference type="InterPro" id="IPR015896">
    <property type="entry name" value="4pyrrol_synth_GluRdtase_dimer"/>
</dbReference>
<dbReference type="InterPro" id="IPR036291">
    <property type="entry name" value="NAD(P)-bd_dom_sf"/>
</dbReference>
<dbReference type="SUPFAM" id="SSF69075">
    <property type="entry name" value="Glutamyl tRNA-reductase dimerization domain"/>
    <property type="match status" value="1"/>
</dbReference>
<comment type="domain">
    <text evidence="9">Possesses an unusual extended V-shaped dimeric structure with each monomer consisting of three distinct domains arranged along a curved 'spinal' alpha-helix. The N-terminal catalytic domain specifically recognizes the glutamate moiety of the substrate. The second domain is the NADPH-binding domain, and the third C-terminal domain is responsible for dimerization.</text>
</comment>
<gene>
    <name evidence="9" type="primary">hemA</name>
    <name evidence="18" type="ORF">D5R97_05520</name>
</gene>
<evidence type="ECO:0000256" key="9">
    <source>
        <dbReference type="HAMAP-Rule" id="MF_00087"/>
    </source>
</evidence>
<dbReference type="FunFam" id="3.40.50.720:FF:000031">
    <property type="entry name" value="Glutamyl-tRNA reductase"/>
    <property type="match status" value="1"/>
</dbReference>
<dbReference type="InterPro" id="IPR036343">
    <property type="entry name" value="GluRdtase_N_sf"/>
</dbReference>
<evidence type="ECO:0000256" key="4">
    <source>
        <dbReference type="ARBA" id="ARBA00022857"/>
    </source>
</evidence>
<evidence type="ECO:0000256" key="2">
    <source>
        <dbReference type="ARBA" id="ARBA00005916"/>
    </source>
</evidence>
<dbReference type="Pfam" id="PF00745">
    <property type="entry name" value="GlutR_dimer"/>
    <property type="match status" value="1"/>
</dbReference>
<comment type="subunit">
    <text evidence="9">Homodimer.</text>
</comment>
<feature type="domain" description="Tetrapyrrole biosynthesis glutamyl-tRNA reductase dimerisation" evidence="15">
    <location>
        <begin position="322"/>
        <end position="421"/>
    </location>
</feature>
<feature type="binding site" evidence="9 12">
    <location>
        <begin position="191"/>
        <end position="196"/>
    </location>
    <ligand>
        <name>NADP(+)</name>
        <dbReference type="ChEBI" id="CHEBI:58349"/>
    </ligand>
</feature>
<dbReference type="SUPFAM" id="SSF69742">
    <property type="entry name" value="Glutamyl tRNA-reductase catalytic, N-terminal domain"/>
    <property type="match status" value="1"/>
</dbReference>
<keyword evidence="5 9" id="KW-0560">Oxidoreductase</keyword>
<dbReference type="Proteomes" id="UP000285138">
    <property type="component" value="Unassembled WGS sequence"/>
</dbReference>
<dbReference type="CDD" id="cd05213">
    <property type="entry name" value="NAD_bind_Glutamyl_tRNA_reduct"/>
    <property type="match status" value="1"/>
</dbReference>
<dbReference type="HAMAP" id="MF_00087">
    <property type="entry name" value="Glu_tRNA_reductase"/>
    <property type="match status" value="1"/>
</dbReference>
<reference evidence="18 19" key="1">
    <citation type="submission" date="2018-08" db="EMBL/GenBank/DDBJ databases">
        <title>The metabolism and importance of syntrophic acetate oxidation coupled to methane or sulfide production in haloalkaline environments.</title>
        <authorList>
            <person name="Timmers P.H.A."/>
            <person name="Vavourakis C.D."/>
            <person name="Sorokin D.Y."/>
            <person name="Sinninghe Damste J.S."/>
            <person name="Muyzer G."/>
            <person name="Stams A.J.M."/>
            <person name="Plugge C.M."/>
        </authorList>
    </citation>
    <scope>NUCLEOTIDE SEQUENCE [LARGE SCALE GENOMIC DNA]</scope>
    <source>
        <strain evidence="18">MSAO_Bac1</strain>
    </source>
</reference>
<organism evidence="18 19">
    <name type="scientific">Candidatus Syntrophonatronum acetioxidans</name>
    <dbReference type="NCBI Taxonomy" id="1795816"/>
    <lineage>
        <taxon>Bacteria</taxon>
        <taxon>Bacillati</taxon>
        <taxon>Bacillota</taxon>
        <taxon>Clostridia</taxon>
        <taxon>Eubacteriales</taxon>
        <taxon>Syntrophomonadaceae</taxon>
        <taxon>Candidatus Syntrophonatronum</taxon>
    </lineage>
</organism>
<feature type="binding site" evidence="9 11">
    <location>
        <position position="122"/>
    </location>
    <ligand>
        <name>substrate</name>
    </ligand>
</feature>
<proteinExistence type="inferred from homology"/>
<evidence type="ECO:0000256" key="14">
    <source>
        <dbReference type="RuleBase" id="RU000584"/>
    </source>
</evidence>
<dbReference type="GO" id="GO:0019353">
    <property type="term" value="P:protoporphyrinogen IX biosynthetic process from glutamate"/>
    <property type="evidence" value="ECO:0007669"/>
    <property type="project" value="TreeGrafter"/>
</dbReference>
<evidence type="ECO:0000256" key="3">
    <source>
        <dbReference type="ARBA" id="ARBA00012970"/>
    </source>
</evidence>
<feature type="binding site" evidence="9 11">
    <location>
        <begin position="51"/>
        <end position="54"/>
    </location>
    <ligand>
        <name>substrate</name>
    </ligand>
</feature>
<keyword evidence="4 9" id="KW-0521">NADP</keyword>
<feature type="domain" description="Quinate/shikimate 5-dehydrogenase/glutamyl-tRNA reductase" evidence="16">
    <location>
        <begin position="174"/>
        <end position="308"/>
    </location>
</feature>
<evidence type="ECO:0000259" key="15">
    <source>
        <dbReference type="Pfam" id="PF00745"/>
    </source>
</evidence>
<dbReference type="FunFam" id="3.30.460.30:FF:000001">
    <property type="entry name" value="Glutamyl-tRNA reductase"/>
    <property type="match status" value="1"/>
</dbReference>
<evidence type="ECO:0000256" key="6">
    <source>
        <dbReference type="ARBA" id="ARBA00023244"/>
    </source>
</evidence>
<feature type="binding site" evidence="9 11">
    <location>
        <position position="111"/>
    </location>
    <ligand>
        <name>substrate</name>
    </ligand>
</feature>
<comment type="catalytic activity">
    <reaction evidence="7 9 14">
        <text>(S)-4-amino-5-oxopentanoate + tRNA(Glu) + NADP(+) = L-glutamyl-tRNA(Glu) + NADPH + H(+)</text>
        <dbReference type="Rhea" id="RHEA:12344"/>
        <dbReference type="Rhea" id="RHEA-COMP:9663"/>
        <dbReference type="Rhea" id="RHEA-COMP:9680"/>
        <dbReference type="ChEBI" id="CHEBI:15378"/>
        <dbReference type="ChEBI" id="CHEBI:57501"/>
        <dbReference type="ChEBI" id="CHEBI:57783"/>
        <dbReference type="ChEBI" id="CHEBI:58349"/>
        <dbReference type="ChEBI" id="CHEBI:78442"/>
        <dbReference type="ChEBI" id="CHEBI:78520"/>
        <dbReference type="EC" id="1.2.1.70"/>
    </reaction>
</comment>
<dbReference type="SUPFAM" id="SSF51735">
    <property type="entry name" value="NAD(P)-binding Rossmann-fold domains"/>
    <property type="match status" value="1"/>
</dbReference>
<evidence type="ECO:0000256" key="13">
    <source>
        <dbReference type="PIRSR" id="PIRSR000445-4"/>
    </source>
</evidence>
<dbReference type="GO" id="GO:0008883">
    <property type="term" value="F:glutamyl-tRNA reductase activity"/>
    <property type="evidence" value="ECO:0007669"/>
    <property type="project" value="UniProtKB-UniRule"/>
</dbReference>
<evidence type="ECO:0000259" key="16">
    <source>
        <dbReference type="Pfam" id="PF01488"/>
    </source>
</evidence>
<evidence type="ECO:0000256" key="11">
    <source>
        <dbReference type="PIRSR" id="PIRSR000445-2"/>
    </source>
</evidence>
<evidence type="ECO:0000313" key="19">
    <source>
        <dbReference type="Proteomes" id="UP000285138"/>
    </source>
</evidence>
<evidence type="ECO:0000259" key="17">
    <source>
        <dbReference type="Pfam" id="PF05201"/>
    </source>
</evidence>
<feature type="site" description="Important for activity" evidence="9 13">
    <location>
        <position position="101"/>
    </location>
</feature>
<evidence type="ECO:0000256" key="1">
    <source>
        <dbReference type="ARBA" id="ARBA00005059"/>
    </source>
</evidence>
<dbReference type="PANTHER" id="PTHR43013">
    <property type="entry name" value="GLUTAMYL-TRNA REDUCTASE"/>
    <property type="match status" value="1"/>
</dbReference>
<dbReference type="InterPro" id="IPR000343">
    <property type="entry name" value="4pyrrol_synth_GluRdtase"/>
</dbReference>
<feature type="active site" description="Nucleophile" evidence="9 10">
    <location>
        <position position="52"/>
    </location>
</feature>
<evidence type="ECO:0000313" key="18">
    <source>
        <dbReference type="EMBL" id="RQD75804.1"/>
    </source>
</evidence>
<comment type="function">
    <text evidence="9">Catalyzes the NADPH-dependent reduction of glutamyl-tRNA(Glu) to glutamate 1-semialdehyde (GSA).</text>
</comment>
<dbReference type="NCBIfam" id="TIGR01035">
    <property type="entry name" value="hemA"/>
    <property type="match status" value="1"/>
</dbReference>
<name>A0A424YEA6_9FIRM</name>
<dbReference type="GO" id="GO:0050661">
    <property type="term" value="F:NADP binding"/>
    <property type="evidence" value="ECO:0007669"/>
    <property type="project" value="InterPro"/>
</dbReference>
<sequence length="441" mass="50357">MDIDVAVLGINHKTAPVEVREKLSFSEKELEEALSFSQQANGLQETVIISTCNRTEVYGVVNYHSDPRSAIIQFLTEYKGIDKEKLKDCFYIYRGEEAVLHLFKVAAGLDSMVLGETQILGQVKEAYYKSMEVDGVDTIFHALFQQAITVGKRIQRETEINDHAASVSYVAVNLVKKIFDALSRQKVMIIGAGEMAQLTLKHLCEEGANDLIIVNRNREQAKSLAKTFSGRVVGYEYMIDWMKEADIVISSTSAPHFIINEEKMERVMEEREGRKMFLIDIAVPRDIDPEVKKIQGVYLYNIDDLQAVLNSNMKERELAAKKARKIIDEEAGEFQCWLKARMVVPMIKALRERAEEIRTEHLDRAMEKLKGLSDKEKKVVENLSKSIVNSFLRDPVLRLKEMAGEEEVDESISQLCDLFGLELEGEYNNNKSKKMKNMNRR</sequence>
<comment type="similarity">
    <text evidence="2 9 14">Belongs to the glutamyl-tRNA reductase family.</text>
</comment>
<dbReference type="Pfam" id="PF05201">
    <property type="entry name" value="GlutR_N"/>
    <property type="match status" value="1"/>
</dbReference>
<evidence type="ECO:0000256" key="8">
    <source>
        <dbReference type="ARBA" id="ARBA00068659"/>
    </source>
</evidence>
<dbReference type="InterPro" id="IPR015895">
    <property type="entry name" value="4pyrrol_synth_GluRdtase_N"/>
</dbReference>
<comment type="pathway">
    <text evidence="1 9 14">Porphyrin-containing compound metabolism; protoporphyrin-IX biosynthesis; 5-aminolevulinate from L-glutamyl-tRNA(Glu): step 1/2.</text>
</comment>
<evidence type="ECO:0000256" key="10">
    <source>
        <dbReference type="PIRSR" id="PIRSR000445-1"/>
    </source>
</evidence>
<dbReference type="UniPathway" id="UPA00251">
    <property type="reaction ID" value="UER00316"/>
</dbReference>
<dbReference type="InterPro" id="IPR006151">
    <property type="entry name" value="Shikm_DH/Glu-tRNA_Rdtase"/>
</dbReference>
<dbReference type="NCBIfam" id="NF000744">
    <property type="entry name" value="PRK00045.1-3"/>
    <property type="match status" value="1"/>
</dbReference>
<feature type="binding site" evidence="9 11">
    <location>
        <begin position="116"/>
        <end position="118"/>
    </location>
    <ligand>
        <name>substrate</name>
    </ligand>
</feature>
<keyword evidence="6 9" id="KW-0627">Porphyrin biosynthesis</keyword>
<dbReference type="PANTHER" id="PTHR43013:SF1">
    <property type="entry name" value="GLUTAMYL-TRNA REDUCTASE"/>
    <property type="match status" value="1"/>
</dbReference>
<dbReference type="Gene3D" id="3.30.460.30">
    <property type="entry name" value="Glutamyl-tRNA reductase, N-terminal domain"/>
    <property type="match status" value="1"/>
</dbReference>
<dbReference type="PIRSF" id="PIRSF000445">
    <property type="entry name" value="4pyrrol_synth_GluRdtase"/>
    <property type="match status" value="1"/>
</dbReference>
<evidence type="ECO:0000256" key="7">
    <source>
        <dbReference type="ARBA" id="ARBA00047464"/>
    </source>
</evidence>
<comment type="miscellaneous">
    <text evidence="9">During catalysis, the active site Cys acts as a nucleophile attacking the alpha-carbonyl group of tRNA-bound glutamate with the formation of a thioester intermediate between enzyme and glutamate, and the concomitant release of tRNA(Glu). The thioester intermediate is finally reduced by direct hydride transfer from NADPH, to form the product GSA.</text>
</comment>
<dbReference type="EC" id="1.2.1.70" evidence="3 9"/>
<dbReference type="PROSITE" id="PS00747">
    <property type="entry name" value="GLUTR"/>
    <property type="match status" value="1"/>
</dbReference>
<dbReference type="AlphaFoldDB" id="A0A424YEA6"/>
<accession>A0A424YEA6</accession>
<evidence type="ECO:0000256" key="5">
    <source>
        <dbReference type="ARBA" id="ARBA00023002"/>
    </source>
</evidence>
<dbReference type="Pfam" id="PF01488">
    <property type="entry name" value="Shikimate_DH"/>
    <property type="match status" value="1"/>
</dbReference>
<dbReference type="InterPro" id="IPR018214">
    <property type="entry name" value="GluRdtase_CS"/>
</dbReference>
<evidence type="ECO:0000256" key="12">
    <source>
        <dbReference type="PIRSR" id="PIRSR000445-3"/>
    </source>
</evidence>
<dbReference type="EMBL" id="QZAA01000142">
    <property type="protein sequence ID" value="RQD75804.1"/>
    <property type="molecule type" value="Genomic_DNA"/>
</dbReference>